<evidence type="ECO:0000313" key="6">
    <source>
        <dbReference type="EMBL" id="MBB5225853.1"/>
    </source>
</evidence>
<reference evidence="6 7" key="1">
    <citation type="submission" date="2020-08" db="EMBL/GenBank/DDBJ databases">
        <title>Genomic Encyclopedia of Type Strains, Phase IV (KMG-IV): sequencing the most valuable type-strain genomes for metagenomic binning, comparative biology and taxonomic classification.</title>
        <authorList>
            <person name="Goeker M."/>
        </authorList>
    </citation>
    <scope>NUCLEOTIDE SEQUENCE [LARGE SCALE GENOMIC DNA]</scope>
    <source>
        <strain evidence="6 7">DSM 103462</strain>
    </source>
</reference>
<dbReference type="InterPro" id="IPR018496">
    <property type="entry name" value="PsdUridine_synth_RsuA/RluB_CS"/>
</dbReference>
<dbReference type="InterPro" id="IPR020094">
    <property type="entry name" value="TruA/RsuA/RluB/E/F_N"/>
</dbReference>
<dbReference type="GO" id="GO:0003723">
    <property type="term" value="F:RNA binding"/>
    <property type="evidence" value="ECO:0007669"/>
    <property type="project" value="UniProtKB-KW"/>
</dbReference>
<dbReference type="PANTHER" id="PTHR47683:SF2">
    <property type="entry name" value="RNA-BINDING S4 DOMAIN-CONTAINING PROTEIN"/>
    <property type="match status" value="1"/>
</dbReference>
<dbReference type="InterPro" id="IPR042092">
    <property type="entry name" value="PsdUridine_s_RsuA/RluB/E/F_cat"/>
</dbReference>
<evidence type="ECO:0000256" key="2">
    <source>
        <dbReference type="ARBA" id="ARBA00023235"/>
    </source>
</evidence>
<evidence type="ECO:0000256" key="3">
    <source>
        <dbReference type="PROSITE-ProRule" id="PRU00182"/>
    </source>
</evidence>
<keyword evidence="3" id="KW-0694">RNA-binding</keyword>
<dbReference type="InterPro" id="IPR020103">
    <property type="entry name" value="PsdUridine_synth_cat_dom_sf"/>
</dbReference>
<dbReference type="Pfam" id="PF01479">
    <property type="entry name" value="S4"/>
    <property type="match status" value="1"/>
</dbReference>
<dbReference type="GO" id="GO:0120159">
    <property type="term" value="F:rRNA pseudouridine synthase activity"/>
    <property type="evidence" value="ECO:0007669"/>
    <property type="project" value="UniProtKB-ARBA"/>
</dbReference>
<dbReference type="Gene3D" id="3.10.290.10">
    <property type="entry name" value="RNA-binding S4 domain"/>
    <property type="match status" value="1"/>
</dbReference>
<organism evidence="6 7">
    <name type="scientific">Treponema ruminis</name>
    <dbReference type="NCBI Taxonomy" id="744515"/>
    <lineage>
        <taxon>Bacteria</taxon>
        <taxon>Pseudomonadati</taxon>
        <taxon>Spirochaetota</taxon>
        <taxon>Spirochaetia</taxon>
        <taxon>Spirochaetales</taxon>
        <taxon>Treponemataceae</taxon>
        <taxon>Treponema</taxon>
    </lineage>
</organism>
<sequence>MPDNSNSAANEEVRLQVFLAHSGVASRRASEKIILDGRVAVNGVIVTELGTKVSGKDKITVDGKPVFLEEQKRYVLLNKPLGYVCTQSDEKGRPCAVDLLREKYSERLYNVGRLDMFSHGALIFTNDGDFAAKLSHPSAEIEKEYIVESSLPLPRYLAEDFRRGVRVEGVFYKAKDVQEVNSHKMRVVLVEGKNREIRRVFENAGVAIRNLCRVRIGSVELADLGPGEFRDLTPEEVSNLLKLCRSKINSDIT</sequence>
<dbReference type="EC" id="5.4.99.-" evidence="4"/>
<name>A0A7W8G8J5_9SPIR</name>
<dbReference type="CDD" id="cd00165">
    <property type="entry name" value="S4"/>
    <property type="match status" value="1"/>
</dbReference>
<dbReference type="PROSITE" id="PS50889">
    <property type="entry name" value="S4"/>
    <property type="match status" value="1"/>
</dbReference>
<evidence type="ECO:0000313" key="7">
    <source>
        <dbReference type="Proteomes" id="UP000518887"/>
    </source>
</evidence>
<dbReference type="Proteomes" id="UP000518887">
    <property type="component" value="Unassembled WGS sequence"/>
</dbReference>
<dbReference type="SUPFAM" id="SSF55174">
    <property type="entry name" value="Alpha-L RNA-binding motif"/>
    <property type="match status" value="1"/>
</dbReference>
<dbReference type="InterPro" id="IPR006145">
    <property type="entry name" value="PsdUridine_synth_RsuA/RluA"/>
</dbReference>
<dbReference type="AlphaFoldDB" id="A0A7W8G8J5"/>
<dbReference type="NCBIfam" id="TIGR00093">
    <property type="entry name" value="pseudouridine synthase"/>
    <property type="match status" value="1"/>
</dbReference>
<dbReference type="InterPro" id="IPR050343">
    <property type="entry name" value="RsuA_PseudoU_synthase"/>
</dbReference>
<dbReference type="PANTHER" id="PTHR47683">
    <property type="entry name" value="PSEUDOURIDINE SYNTHASE FAMILY PROTEIN-RELATED"/>
    <property type="match status" value="1"/>
</dbReference>
<dbReference type="InterPro" id="IPR000748">
    <property type="entry name" value="PsdUridine_synth_RsuA/RluB/E/F"/>
</dbReference>
<dbReference type="GO" id="GO:0000455">
    <property type="term" value="P:enzyme-directed rRNA pseudouridine synthesis"/>
    <property type="evidence" value="ECO:0007669"/>
    <property type="project" value="UniProtKB-ARBA"/>
</dbReference>
<dbReference type="FunFam" id="3.10.290.10:FF:000003">
    <property type="entry name" value="Pseudouridine synthase"/>
    <property type="match status" value="1"/>
</dbReference>
<dbReference type="InterPro" id="IPR036986">
    <property type="entry name" value="S4_RNA-bd_sf"/>
</dbReference>
<evidence type="ECO:0000256" key="1">
    <source>
        <dbReference type="ARBA" id="ARBA00008348"/>
    </source>
</evidence>
<keyword evidence="2 4" id="KW-0413">Isomerase</keyword>
<dbReference type="PROSITE" id="PS01149">
    <property type="entry name" value="PSI_RSU"/>
    <property type="match status" value="1"/>
</dbReference>
<dbReference type="SMART" id="SM00363">
    <property type="entry name" value="S4"/>
    <property type="match status" value="1"/>
</dbReference>
<dbReference type="EMBL" id="JACHFQ010000003">
    <property type="protein sequence ID" value="MBB5225853.1"/>
    <property type="molecule type" value="Genomic_DNA"/>
</dbReference>
<dbReference type="SUPFAM" id="SSF55120">
    <property type="entry name" value="Pseudouridine synthase"/>
    <property type="match status" value="1"/>
</dbReference>
<proteinExistence type="inferred from homology"/>
<dbReference type="Gene3D" id="3.30.70.1560">
    <property type="entry name" value="Alpha-L RNA-binding motif"/>
    <property type="match status" value="1"/>
</dbReference>
<protein>
    <recommendedName>
        <fullName evidence="4">Pseudouridine synthase</fullName>
        <ecNumber evidence="4">5.4.99.-</ecNumber>
    </recommendedName>
</protein>
<dbReference type="Gene3D" id="3.30.70.580">
    <property type="entry name" value="Pseudouridine synthase I, catalytic domain, N-terminal subdomain"/>
    <property type="match status" value="1"/>
</dbReference>
<evidence type="ECO:0000256" key="4">
    <source>
        <dbReference type="RuleBase" id="RU003887"/>
    </source>
</evidence>
<evidence type="ECO:0000259" key="5">
    <source>
        <dbReference type="SMART" id="SM00363"/>
    </source>
</evidence>
<comment type="caution">
    <text evidence="6">The sequence shown here is derived from an EMBL/GenBank/DDBJ whole genome shotgun (WGS) entry which is preliminary data.</text>
</comment>
<keyword evidence="7" id="KW-1185">Reference proteome</keyword>
<dbReference type="Pfam" id="PF00849">
    <property type="entry name" value="PseudoU_synth_2"/>
    <property type="match status" value="1"/>
</dbReference>
<gene>
    <name evidence="6" type="ORF">HNP76_001210</name>
</gene>
<feature type="domain" description="RNA-binding S4" evidence="5">
    <location>
        <begin position="13"/>
        <end position="72"/>
    </location>
</feature>
<dbReference type="InterPro" id="IPR002942">
    <property type="entry name" value="S4_RNA-bd"/>
</dbReference>
<comment type="similarity">
    <text evidence="1 4">Belongs to the pseudouridine synthase RsuA family.</text>
</comment>
<accession>A0A7W8G8J5</accession>